<dbReference type="AlphaFoldDB" id="A0A3E1KB73"/>
<evidence type="ECO:0000256" key="1">
    <source>
        <dbReference type="SAM" id="SignalP"/>
    </source>
</evidence>
<feature type="chain" id="PRO_5017686744" evidence="1">
    <location>
        <begin position="44"/>
        <end position="436"/>
    </location>
</feature>
<dbReference type="EMBL" id="QUZK01000016">
    <property type="protein sequence ID" value="RFF31761.1"/>
    <property type="molecule type" value="Genomic_DNA"/>
</dbReference>
<dbReference type="Proteomes" id="UP000260351">
    <property type="component" value="Unassembled WGS sequence"/>
</dbReference>
<keyword evidence="1" id="KW-0732">Signal</keyword>
<gene>
    <name evidence="2" type="ORF">DZC52_03690</name>
</gene>
<evidence type="ECO:0000313" key="2">
    <source>
        <dbReference type="EMBL" id="RFF31761.1"/>
    </source>
</evidence>
<accession>A0A3E1KB73</accession>
<evidence type="ECO:0000313" key="3">
    <source>
        <dbReference type="Proteomes" id="UP000260351"/>
    </source>
</evidence>
<name>A0A3E1KB73_9GAMM</name>
<keyword evidence="3" id="KW-1185">Reference proteome</keyword>
<reference evidence="2 3" key="1">
    <citation type="submission" date="2018-08" db="EMBL/GenBank/DDBJ databases">
        <title>Wenzhouxiangella salilacus sp. nov., a novel bacterium isolated from a saline lake in Xinjiang Province, China.</title>
        <authorList>
            <person name="Han S."/>
        </authorList>
    </citation>
    <scope>NUCLEOTIDE SEQUENCE [LARGE SCALE GENOMIC DNA]</scope>
    <source>
        <strain evidence="2 3">XDB06</strain>
    </source>
</reference>
<comment type="caution">
    <text evidence="2">The sequence shown here is derived from an EMBL/GenBank/DDBJ whole genome shotgun (WGS) entry which is preliminary data.</text>
</comment>
<proteinExistence type="predicted"/>
<feature type="signal peptide" evidence="1">
    <location>
        <begin position="1"/>
        <end position="43"/>
    </location>
</feature>
<protein>
    <submittedName>
        <fullName evidence="2">Uncharacterized protein</fullName>
    </submittedName>
</protein>
<organism evidence="2 3">
    <name type="scientific">Wenzhouxiangella sediminis</name>
    <dbReference type="NCBI Taxonomy" id="1792836"/>
    <lineage>
        <taxon>Bacteria</taxon>
        <taxon>Pseudomonadati</taxon>
        <taxon>Pseudomonadota</taxon>
        <taxon>Gammaproteobacteria</taxon>
        <taxon>Chromatiales</taxon>
        <taxon>Wenzhouxiangellaceae</taxon>
        <taxon>Wenzhouxiangella</taxon>
    </lineage>
</organism>
<sequence>MDHMMLVSTARPENAQGRSVFSRRSIITPLLTALLVAAGAAQAQQSLDWSLEPFAGNAVRLFGADSDFNNGVWVAGHSSLAESPYSFRNFIARWDGLEWVVTPVPQPAEAVDDRDHSLRSIAALGPDDAIAVGAHDKLDANVSVPQSMRWNGTDWQVLEVPDEIAGSGNGSGAFDDVARTGDTAWAVGSFVGAGPSGPDMPIARFFATRLDGDQWQAFVPPLYDGIQDQELARYFARTVAGASDDDVWIGGRVEQTGEGPDGPLLGHWNGSQWQWSDIWPLFDSGIADISDILALASDNVWAVGVETLVEGTTTRDVAVVLHWDGAQWSRVAVPDEPDRNVILHTVTARSASEIYAAGAAFPDDGPLEAYLLRYDGEDWATVPDVELADGSQFFAAAISPVGQLWLTGRANELSLPGLAQRAWLEGIILFRDSFGD</sequence>